<gene>
    <name evidence="4" type="ORF">CXQ85_004077</name>
</gene>
<evidence type="ECO:0000313" key="5">
    <source>
        <dbReference type="Proteomes" id="UP000244309"/>
    </source>
</evidence>
<dbReference type="VEuPathDB" id="FungiDB:CXQ85_004077"/>
<evidence type="ECO:0000313" key="4">
    <source>
        <dbReference type="EMBL" id="PVH23784.1"/>
    </source>
</evidence>
<dbReference type="Proteomes" id="UP000244309">
    <property type="component" value="Unassembled WGS sequence"/>
</dbReference>
<name>A0A2V1B133_9ASCO</name>
<keyword evidence="3" id="KW-1133">Transmembrane helix</keyword>
<evidence type="ECO:0000256" key="3">
    <source>
        <dbReference type="SAM" id="Phobius"/>
    </source>
</evidence>
<keyword evidence="1" id="KW-0175">Coiled coil</keyword>
<proteinExistence type="predicted"/>
<dbReference type="Gene3D" id="1.20.930.20">
    <property type="entry name" value="Adaptor protein Cbl, N-terminal domain"/>
    <property type="match status" value="1"/>
</dbReference>
<dbReference type="InterPro" id="IPR036537">
    <property type="entry name" value="Adaptor_Cbl_N_dom_sf"/>
</dbReference>
<dbReference type="GeneID" id="37009407"/>
<dbReference type="GO" id="GO:0007166">
    <property type="term" value="P:cell surface receptor signaling pathway"/>
    <property type="evidence" value="ECO:0007669"/>
    <property type="project" value="InterPro"/>
</dbReference>
<keyword evidence="5" id="KW-1185">Reference proteome</keyword>
<dbReference type="EMBL" id="PKFO01000011">
    <property type="protein sequence ID" value="PVH23784.1"/>
    <property type="molecule type" value="Genomic_DNA"/>
</dbReference>
<feature type="transmembrane region" description="Helical" evidence="3">
    <location>
        <begin position="232"/>
        <end position="253"/>
    </location>
</feature>
<feature type="coiled-coil region" evidence="1">
    <location>
        <begin position="130"/>
        <end position="190"/>
    </location>
</feature>
<sequence>MEAFLGVSSLLTKPEMGIIEKMALDKPRLKLFQRDVEKFILRLVKLDSMEELLQKRANTSKLTLTRLLDNYTTYSITGRISGRPKSSDDTVFSKSRFGKSQQRPISEPTTFKPPVKEETDYLKKEPVVIKQETSSQVEELQRRVEQLERLCQWYEEKIGGGNDPERAASLEKFKKALDDQDKLIQELQKKADLSKKVRWELPSPNLSFEKLPFIKQYLNHDPHNIGSVISDIVALFLAFNLLLNVLKFVYYLVLWFSSGRISYDDPLQPHYMSFSWLQQIPWLEYWYYNIADWLDS</sequence>
<organism evidence="4 5">
    <name type="scientific">Candidozyma haemuli</name>
    <dbReference type="NCBI Taxonomy" id="45357"/>
    <lineage>
        <taxon>Eukaryota</taxon>
        <taxon>Fungi</taxon>
        <taxon>Dikarya</taxon>
        <taxon>Ascomycota</taxon>
        <taxon>Saccharomycotina</taxon>
        <taxon>Pichiomycetes</taxon>
        <taxon>Metschnikowiaceae</taxon>
        <taxon>Candidozyma</taxon>
    </lineage>
</organism>
<protein>
    <submittedName>
        <fullName evidence="4">Uncharacterized protein</fullName>
    </submittedName>
</protein>
<keyword evidence="3" id="KW-0472">Membrane</keyword>
<reference evidence="4 5" key="1">
    <citation type="submission" date="2017-12" db="EMBL/GenBank/DDBJ databases">
        <title>Genome Sequence of a Multidrug-Resistant Candida haemulonii Isolate from a Patient with Chronic Leg Ulcers in Israel.</title>
        <authorList>
            <person name="Chow N.A."/>
            <person name="Gade L."/>
            <person name="Batra D."/>
            <person name="Rowe L.A."/>
            <person name="Ben-Ami R."/>
            <person name="Loparev V.N."/>
            <person name="Litvintseva A.P."/>
        </authorList>
    </citation>
    <scope>NUCLEOTIDE SEQUENCE [LARGE SCALE GENOMIC DNA]</scope>
    <source>
        <strain evidence="4 5">B11899</strain>
    </source>
</reference>
<dbReference type="STRING" id="45357.A0A2V1B133"/>
<feature type="compositionally biased region" description="Polar residues" evidence="2">
    <location>
        <begin position="89"/>
        <end position="109"/>
    </location>
</feature>
<evidence type="ECO:0000256" key="1">
    <source>
        <dbReference type="SAM" id="Coils"/>
    </source>
</evidence>
<feature type="region of interest" description="Disordered" evidence="2">
    <location>
        <begin position="81"/>
        <end position="113"/>
    </location>
</feature>
<keyword evidence="3" id="KW-0812">Transmembrane</keyword>
<comment type="caution">
    <text evidence="4">The sequence shown here is derived from an EMBL/GenBank/DDBJ whole genome shotgun (WGS) entry which is preliminary data.</text>
</comment>
<dbReference type="OrthoDB" id="4094852at2759"/>
<evidence type="ECO:0000256" key="2">
    <source>
        <dbReference type="SAM" id="MobiDB-lite"/>
    </source>
</evidence>
<dbReference type="AlphaFoldDB" id="A0A2V1B133"/>
<dbReference type="RefSeq" id="XP_025344724.1">
    <property type="nucleotide sequence ID" value="XM_025487708.1"/>
</dbReference>
<accession>A0A2V1B133</accession>